<evidence type="ECO:0000313" key="4">
    <source>
        <dbReference type="Proteomes" id="UP000235731"/>
    </source>
</evidence>
<dbReference type="Proteomes" id="UP000235731">
    <property type="component" value="Unassembled WGS sequence"/>
</dbReference>
<dbReference type="HAMAP" id="MF_00055">
    <property type="entry name" value="MEMO1"/>
    <property type="match status" value="1"/>
</dbReference>
<evidence type="ECO:0000256" key="1">
    <source>
        <dbReference type="ARBA" id="ARBA00006315"/>
    </source>
</evidence>
<organism evidence="3 4">
    <name type="scientific">Caldimicrobium thiodismutans</name>
    <dbReference type="NCBI Taxonomy" id="1653476"/>
    <lineage>
        <taxon>Bacteria</taxon>
        <taxon>Pseudomonadati</taxon>
        <taxon>Thermodesulfobacteriota</taxon>
        <taxon>Thermodesulfobacteria</taxon>
        <taxon>Thermodesulfobacteriales</taxon>
        <taxon>Thermodesulfobacteriaceae</taxon>
        <taxon>Caldimicrobium</taxon>
    </lineage>
</organism>
<dbReference type="PANTHER" id="PTHR11060:SF0">
    <property type="entry name" value="PROTEIN MEMO1"/>
    <property type="match status" value="1"/>
</dbReference>
<dbReference type="Pfam" id="PF01875">
    <property type="entry name" value="Memo"/>
    <property type="match status" value="1"/>
</dbReference>
<protein>
    <recommendedName>
        <fullName evidence="2">MEMO1 family protein C0197_05040</fullName>
    </recommendedName>
</protein>
<evidence type="ECO:0000313" key="3">
    <source>
        <dbReference type="EMBL" id="PMP62048.1"/>
    </source>
</evidence>
<evidence type="ECO:0000256" key="2">
    <source>
        <dbReference type="HAMAP-Rule" id="MF_00055"/>
    </source>
</evidence>
<accession>A0A2N7PIU7</accession>
<proteinExistence type="inferred from homology"/>
<dbReference type="EMBL" id="PNIE01000070">
    <property type="protein sequence ID" value="PMP62048.1"/>
    <property type="molecule type" value="Genomic_DNA"/>
</dbReference>
<dbReference type="NCBIfam" id="TIGR04336">
    <property type="entry name" value="AmmeMemoSam_B"/>
    <property type="match status" value="1"/>
</dbReference>
<dbReference type="SUPFAM" id="SSF53213">
    <property type="entry name" value="LigB-like"/>
    <property type="match status" value="1"/>
</dbReference>
<reference evidence="3 4" key="1">
    <citation type="submission" date="2018-01" db="EMBL/GenBank/DDBJ databases">
        <title>Metagenomic assembled genomes from two thermal pools in the Uzon Caldera, Kamchatka, Russia.</title>
        <authorList>
            <person name="Wilkins L."/>
            <person name="Ettinger C."/>
        </authorList>
    </citation>
    <scope>NUCLEOTIDE SEQUENCE [LARGE SCALE GENOMIC DNA]</scope>
    <source>
        <strain evidence="3">ZAV-15</strain>
    </source>
</reference>
<gene>
    <name evidence="3" type="primary">amrB</name>
    <name evidence="3" type="ORF">C0197_05040</name>
</gene>
<dbReference type="PANTHER" id="PTHR11060">
    <property type="entry name" value="PROTEIN MEMO1"/>
    <property type="match status" value="1"/>
</dbReference>
<dbReference type="Gene3D" id="3.40.830.10">
    <property type="entry name" value="LigB-like"/>
    <property type="match status" value="1"/>
</dbReference>
<comment type="caution">
    <text evidence="3">The sequence shown here is derived from an EMBL/GenBank/DDBJ whole genome shotgun (WGS) entry which is preliminary data.</text>
</comment>
<comment type="similarity">
    <text evidence="1 2">Belongs to the MEMO1 family.</text>
</comment>
<sequence length="271" mass="30065">MRRAPAVAGYFYPEERESLLLELKRLVKFSPEKIEALGIVVPHAGYMYSGEVAGKVYGKILPPEVAVIIGPNHTGLGERVSLFDGESFLTPLGEAQIEKRLSELLLAETKLVKKDKWAHLREHSLEVQLPFLQFLTPHIKILPLCLWDLDLQEIKELGRALAKAIKIYKEETGKKVLIVASSDFSHYEPQKVAQKKDSLAIKEILALSEENLLKVVFSEKISMCGIIPVSVTLFACKELGAKNTLLVDYKTSGDVTGDYAAVVGYGGIIIY</sequence>
<dbReference type="InterPro" id="IPR002737">
    <property type="entry name" value="MEMO1_fam"/>
</dbReference>
<dbReference type="AlphaFoldDB" id="A0A2N7PIU7"/>
<dbReference type="CDD" id="cd07361">
    <property type="entry name" value="MEMO_like"/>
    <property type="match status" value="1"/>
</dbReference>
<name>A0A2N7PIU7_9BACT</name>